<comment type="caution">
    <text evidence="12">The sequence shown here is derived from an EMBL/GenBank/DDBJ whole genome shotgun (WGS) entry which is preliminary data.</text>
</comment>
<evidence type="ECO:0000256" key="5">
    <source>
        <dbReference type="ARBA" id="ARBA00022946"/>
    </source>
</evidence>
<evidence type="ECO:0000256" key="4">
    <source>
        <dbReference type="ARBA" id="ARBA00022827"/>
    </source>
</evidence>
<evidence type="ECO:0000259" key="11">
    <source>
        <dbReference type="Pfam" id="PF22366"/>
    </source>
</evidence>
<evidence type="ECO:0000256" key="9">
    <source>
        <dbReference type="SAM" id="Phobius"/>
    </source>
</evidence>
<dbReference type="PANTHER" id="PTHR43706:SF47">
    <property type="entry name" value="EXTERNAL NADH-UBIQUINONE OXIDOREDUCTASE 1, MITOCHONDRIAL-RELATED"/>
    <property type="match status" value="1"/>
</dbReference>
<protein>
    <recommendedName>
        <fullName evidence="2">NADH:ubiquinone reductase (non-electrogenic)</fullName>
        <ecNumber evidence="2">1.6.5.9</ecNumber>
    </recommendedName>
</protein>
<organism evidence="12 13">
    <name type="scientific">Stenotrophomonas terrae</name>
    <dbReference type="NCBI Taxonomy" id="405446"/>
    <lineage>
        <taxon>Bacteria</taxon>
        <taxon>Pseudomonadati</taxon>
        <taxon>Pseudomonadota</taxon>
        <taxon>Gammaproteobacteria</taxon>
        <taxon>Lysobacterales</taxon>
        <taxon>Lysobacteraceae</taxon>
        <taxon>Stenotrophomonas</taxon>
    </lineage>
</organism>
<keyword evidence="9" id="KW-0472">Membrane</keyword>
<evidence type="ECO:0000256" key="3">
    <source>
        <dbReference type="ARBA" id="ARBA00022630"/>
    </source>
</evidence>
<keyword evidence="4" id="KW-0274">FAD</keyword>
<dbReference type="InterPro" id="IPR036188">
    <property type="entry name" value="FAD/NAD-bd_sf"/>
</dbReference>
<dbReference type="Proteomes" id="UP000051863">
    <property type="component" value="Unassembled WGS sequence"/>
</dbReference>
<comment type="similarity">
    <text evidence="1">Belongs to the NADH dehydrogenase family.</text>
</comment>
<evidence type="ECO:0000313" key="12">
    <source>
        <dbReference type="EMBL" id="KRG68258.1"/>
    </source>
</evidence>
<dbReference type="InterPro" id="IPR045024">
    <property type="entry name" value="NDH-2"/>
</dbReference>
<dbReference type="Pfam" id="PF07992">
    <property type="entry name" value="Pyr_redox_2"/>
    <property type="match status" value="1"/>
</dbReference>
<accession>A0A0R0CPC8</accession>
<comment type="catalytic activity">
    <reaction evidence="8">
        <text>a quinone + NADH + H(+) = a quinol + NAD(+)</text>
        <dbReference type="Rhea" id="RHEA:46160"/>
        <dbReference type="ChEBI" id="CHEBI:15378"/>
        <dbReference type="ChEBI" id="CHEBI:24646"/>
        <dbReference type="ChEBI" id="CHEBI:57540"/>
        <dbReference type="ChEBI" id="CHEBI:57945"/>
        <dbReference type="ChEBI" id="CHEBI:132124"/>
        <dbReference type="EC" id="1.6.5.9"/>
    </reaction>
</comment>
<keyword evidence="13" id="KW-1185">Reference proteome</keyword>
<keyword evidence="9" id="KW-0812">Transmembrane</keyword>
<dbReference type="SUPFAM" id="SSF51905">
    <property type="entry name" value="FAD/NAD(P)-binding domain"/>
    <property type="match status" value="1"/>
</dbReference>
<keyword evidence="5" id="KW-0809">Transit peptide</keyword>
<dbReference type="RefSeq" id="WP_057628061.1">
    <property type="nucleotide sequence ID" value="NZ_LDJJ01000023.1"/>
</dbReference>
<evidence type="ECO:0000256" key="6">
    <source>
        <dbReference type="ARBA" id="ARBA00023002"/>
    </source>
</evidence>
<evidence type="ECO:0000259" key="10">
    <source>
        <dbReference type="Pfam" id="PF07992"/>
    </source>
</evidence>
<name>A0A0R0CPC8_9GAMM</name>
<dbReference type="GO" id="GO:0050136">
    <property type="term" value="F:NADH dehydrogenase (quinone) (non-electrogenic) activity"/>
    <property type="evidence" value="ECO:0007669"/>
    <property type="project" value="UniProtKB-EC"/>
</dbReference>
<dbReference type="PRINTS" id="PR00368">
    <property type="entry name" value="FADPNR"/>
</dbReference>
<dbReference type="EMBL" id="LDJJ01000023">
    <property type="protein sequence ID" value="KRG68258.1"/>
    <property type="molecule type" value="Genomic_DNA"/>
</dbReference>
<dbReference type="PANTHER" id="PTHR43706">
    <property type="entry name" value="NADH DEHYDROGENASE"/>
    <property type="match status" value="1"/>
</dbReference>
<keyword evidence="6" id="KW-0560">Oxidoreductase</keyword>
<dbReference type="EC" id="1.6.5.9" evidence="2"/>
<keyword evidence="3" id="KW-0285">Flavoprotein</keyword>
<evidence type="ECO:0000256" key="8">
    <source>
        <dbReference type="ARBA" id="ARBA00047599"/>
    </source>
</evidence>
<evidence type="ECO:0000256" key="2">
    <source>
        <dbReference type="ARBA" id="ARBA00012637"/>
    </source>
</evidence>
<evidence type="ECO:0000313" key="13">
    <source>
        <dbReference type="Proteomes" id="UP000051863"/>
    </source>
</evidence>
<feature type="transmembrane region" description="Helical" evidence="9">
    <location>
        <begin position="371"/>
        <end position="388"/>
    </location>
</feature>
<dbReference type="OrthoDB" id="9781621at2"/>
<proteinExistence type="inferred from homology"/>
<feature type="domain" description="External alternative NADH-ubiquinone oxidoreductase-like C-terminal" evidence="11">
    <location>
        <begin position="348"/>
        <end position="399"/>
    </location>
</feature>
<dbReference type="InterPro" id="IPR023753">
    <property type="entry name" value="FAD/NAD-binding_dom"/>
</dbReference>
<dbReference type="AlphaFoldDB" id="A0A0R0CPC8"/>
<dbReference type="InterPro" id="IPR054585">
    <property type="entry name" value="NDH2-like_C"/>
</dbReference>
<reference evidence="12 13" key="1">
    <citation type="submission" date="2015-05" db="EMBL/GenBank/DDBJ databases">
        <title>Genome sequencing and analysis of members of genus Stenotrophomonas.</title>
        <authorList>
            <person name="Patil P.P."/>
            <person name="Midha S."/>
            <person name="Patil P.B."/>
        </authorList>
    </citation>
    <scope>NUCLEOTIDE SEQUENCE [LARGE SCALE GENOMIC DNA]</scope>
    <source>
        <strain evidence="12 13">DSM 18941</strain>
    </source>
</reference>
<keyword evidence="7" id="KW-0520">NAD</keyword>
<dbReference type="PATRIC" id="fig|405446.3.peg.1012"/>
<evidence type="ECO:0000256" key="1">
    <source>
        <dbReference type="ARBA" id="ARBA00005272"/>
    </source>
</evidence>
<dbReference type="Gene3D" id="3.50.50.100">
    <property type="match status" value="1"/>
</dbReference>
<dbReference type="PRINTS" id="PR00411">
    <property type="entry name" value="PNDRDTASEI"/>
</dbReference>
<dbReference type="Pfam" id="PF22366">
    <property type="entry name" value="NDH2_C"/>
    <property type="match status" value="1"/>
</dbReference>
<sequence length="426" mass="45762">MPQHPHLVVVGGGFAGLWASRALADAPLRITLVDRRNHHLFQPLLYQVATAGLSAPDIAAPLRHILGKQRNVEVRLGEVTVIDKNTRQLQLGDGSQLGYDMLLLASGATHAYFGHDEWAGDAPGLKTLDDALYLRRKLLLAFERAEAESDPAKRAAWLSFAIVGGGPTGVELAGTLAEIARHTLKNEFRHINPADAKVRLVEAGPRVLSSFPEALSLKARRQLEKLGVEVLTGTPVSHIDGQGFQLGDTHVPARTVVWAAGVAASPLARTLDVPLDRAGRVLVEPDLSVPGHPEIFVGGDLVALTQANGRPVPGVAPAAKQMGKYVAQVISARLAGKPAPAAFRYNDQGNLATIGRMAAIVHVGKLQLSGLLAWWFWLAAHVFFLIGFRNRLVVLLNWAVAYWSYQRSARIILGDADEGDGKEPAG</sequence>
<evidence type="ECO:0000256" key="7">
    <source>
        <dbReference type="ARBA" id="ARBA00023027"/>
    </source>
</evidence>
<gene>
    <name evidence="12" type="ORF">ABB27_07830</name>
</gene>
<feature type="domain" description="FAD/NAD(P)-binding" evidence="10">
    <location>
        <begin position="6"/>
        <end position="323"/>
    </location>
</feature>
<keyword evidence="9" id="KW-1133">Transmembrane helix</keyword>